<proteinExistence type="predicted"/>
<evidence type="ECO:0000256" key="2">
    <source>
        <dbReference type="ARBA" id="ARBA00022963"/>
    </source>
</evidence>
<dbReference type="Gene3D" id="3.40.50.1820">
    <property type="entry name" value="alpha/beta hydrolase"/>
    <property type="match status" value="1"/>
</dbReference>
<reference evidence="5" key="1">
    <citation type="submission" date="2024-05" db="EMBL/GenBank/DDBJ databases">
        <title>30 novel species of actinomycetes from the DSMZ collection.</title>
        <authorList>
            <person name="Nouioui I."/>
        </authorList>
    </citation>
    <scope>NUCLEOTIDE SEQUENCE</scope>
    <source>
        <strain evidence="5">DSM 3412</strain>
    </source>
</reference>
<gene>
    <name evidence="5" type="ORF">RM704_06675</name>
</gene>
<feature type="signal peptide" evidence="4">
    <location>
        <begin position="1"/>
        <end position="31"/>
    </location>
</feature>
<evidence type="ECO:0000313" key="6">
    <source>
        <dbReference type="Proteomes" id="UP001180737"/>
    </source>
</evidence>
<evidence type="ECO:0000256" key="3">
    <source>
        <dbReference type="ARBA" id="ARBA00023098"/>
    </source>
</evidence>
<name>A0ABU2YSU1_9ACTN</name>
<sequence>MSGRRLVAMRIQPVVNTTVPLALCLVIAAGAATSAAPSAPPSAAPSPRAHAGVRFELPKSTGRQPVGSTELHLVDSDRRDPWAHDRARELMVSIWYPARRAKGYPRQPYMPAGVARSVDESGSFDPAGPGQVDWANIRTEAAAMAPVDDRESRPVVLYSPGLQVSRTLGTSTAVELASRGYVIVTVDHTYEAPAVEFPGGRVELQKPMSGIEGLKKALDTRVRDTRFVLDQLALLHRGRNPDAEGRRLPKGLAKALGLERVGMYGHSGGGATAAETMRVDRRIDAGINMDGTLQFNDSEFLPVARRGLDRPFMLMGKANQTHLNKPSWRSFWDRSTGWKRDLSLEQASHFSYTDAQSFVPALDERLGVPAQLREQYIGTVEPERSTAAQRAFISAFFDQHLRDRPQDLLNGPSSAHPEVRFID</sequence>
<keyword evidence="6" id="KW-1185">Reference proteome</keyword>
<accession>A0ABU2YSU1</accession>
<evidence type="ECO:0000256" key="4">
    <source>
        <dbReference type="SAM" id="SignalP"/>
    </source>
</evidence>
<comment type="caution">
    <text evidence="5">The sequence shown here is derived from an EMBL/GenBank/DDBJ whole genome shotgun (WGS) entry which is preliminary data.</text>
</comment>
<dbReference type="Pfam" id="PF03403">
    <property type="entry name" value="PAF-AH_p_II"/>
    <property type="match status" value="1"/>
</dbReference>
<keyword evidence="1" id="KW-0378">Hydrolase</keyword>
<evidence type="ECO:0000313" key="5">
    <source>
        <dbReference type="EMBL" id="MDT0567150.1"/>
    </source>
</evidence>
<keyword evidence="4" id="KW-0732">Signal</keyword>
<dbReference type="Proteomes" id="UP001180737">
    <property type="component" value="Unassembled WGS sequence"/>
</dbReference>
<dbReference type="EMBL" id="JAVRFJ010000004">
    <property type="protein sequence ID" value="MDT0567150.1"/>
    <property type="molecule type" value="Genomic_DNA"/>
</dbReference>
<protein>
    <submittedName>
        <fullName evidence="5">Lipase</fullName>
    </submittedName>
</protein>
<dbReference type="PANTHER" id="PTHR10272">
    <property type="entry name" value="PLATELET-ACTIVATING FACTOR ACETYLHYDROLASE"/>
    <property type="match status" value="1"/>
</dbReference>
<keyword evidence="3" id="KW-0443">Lipid metabolism</keyword>
<organism evidence="5 6">
    <name type="scientific">Streptomyces gottesmaniae</name>
    <dbReference type="NCBI Taxonomy" id="3075518"/>
    <lineage>
        <taxon>Bacteria</taxon>
        <taxon>Bacillati</taxon>
        <taxon>Actinomycetota</taxon>
        <taxon>Actinomycetes</taxon>
        <taxon>Kitasatosporales</taxon>
        <taxon>Streptomycetaceae</taxon>
        <taxon>Streptomyces</taxon>
    </lineage>
</organism>
<keyword evidence="2" id="KW-0442">Lipid degradation</keyword>
<evidence type="ECO:0000256" key="1">
    <source>
        <dbReference type="ARBA" id="ARBA00022801"/>
    </source>
</evidence>
<dbReference type="PANTHER" id="PTHR10272:SF0">
    <property type="entry name" value="PLATELET-ACTIVATING FACTOR ACETYLHYDROLASE"/>
    <property type="match status" value="1"/>
</dbReference>
<dbReference type="SUPFAM" id="SSF53474">
    <property type="entry name" value="alpha/beta-Hydrolases"/>
    <property type="match status" value="1"/>
</dbReference>
<feature type="chain" id="PRO_5045135445" evidence="4">
    <location>
        <begin position="32"/>
        <end position="423"/>
    </location>
</feature>
<dbReference type="InterPro" id="IPR029058">
    <property type="entry name" value="AB_hydrolase_fold"/>
</dbReference>